<dbReference type="Gene3D" id="1.10.443.10">
    <property type="entry name" value="Intergrase catalytic core"/>
    <property type="match status" value="1"/>
</dbReference>
<dbReference type="EMBL" id="AP024237">
    <property type="protein sequence ID" value="BCO33738.1"/>
    <property type="molecule type" value="Genomic_DNA"/>
</dbReference>
<dbReference type="RefSeq" id="WP_048891992.1">
    <property type="nucleotide sequence ID" value="NZ_AP024237.1"/>
</dbReference>
<dbReference type="SUPFAM" id="SSF56349">
    <property type="entry name" value="DNA breaking-rejoining enzymes"/>
    <property type="match status" value="1"/>
</dbReference>
<keyword evidence="2" id="KW-1185">Reference proteome</keyword>
<dbReference type="Proteomes" id="UP000595446">
    <property type="component" value="Chromosome"/>
</dbReference>
<dbReference type="Gene3D" id="1.10.150.130">
    <property type="match status" value="1"/>
</dbReference>
<proteinExistence type="predicted"/>
<organism evidence="1 2">
    <name type="scientific">Mycobacterium heckeshornense</name>
    <dbReference type="NCBI Taxonomy" id="110505"/>
    <lineage>
        <taxon>Bacteria</taxon>
        <taxon>Bacillati</taxon>
        <taxon>Actinomycetota</taxon>
        <taxon>Actinomycetes</taxon>
        <taxon>Mycobacteriales</taxon>
        <taxon>Mycobacteriaceae</taxon>
        <taxon>Mycobacterium</taxon>
    </lineage>
</organism>
<dbReference type="OrthoDB" id="3216692at2"/>
<evidence type="ECO:0000313" key="2">
    <source>
        <dbReference type="Proteomes" id="UP000595446"/>
    </source>
</evidence>
<dbReference type="GO" id="GO:0006310">
    <property type="term" value="P:DNA recombination"/>
    <property type="evidence" value="ECO:0007669"/>
    <property type="project" value="InterPro"/>
</dbReference>
<gene>
    <name evidence="1" type="ORF">MHEC_01710</name>
</gene>
<dbReference type="InterPro" id="IPR011010">
    <property type="entry name" value="DNA_brk_join_enz"/>
</dbReference>
<reference evidence="1 2" key="1">
    <citation type="submission" date="2020-12" db="EMBL/GenBank/DDBJ databases">
        <title>Complete genome sequence of Mycobacterium heckeshornense JCM 15655T, closely related to a pathogenic non-tuberculous mycobacterial species Mycobacterium xenopi.</title>
        <authorList>
            <person name="Yoshida M."/>
            <person name="Fukano H."/>
            <person name="Asakura T."/>
            <person name="Suzuki M."/>
            <person name="Hoshino Y."/>
        </authorList>
    </citation>
    <scope>NUCLEOTIDE SEQUENCE [LARGE SCALE GENOMIC DNA]</scope>
    <source>
        <strain evidence="1 2">JCM 15655</strain>
    </source>
</reference>
<evidence type="ECO:0000313" key="1">
    <source>
        <dbReference type="EMBL" id="BCO33738.1"/>
    </source>
</evidence>
<dbReference type="InterPro" id="IPR013762">
    <property type="entry name" value="Integrase-like_cat_sf"/>
</dbReference>
<dbReference type="InterPro" id="IPR010998">
    <property type="entry name" value="Integrase_recombinase_N"/>
</dbReference>
<accession>A0A2G8AV89</accession>
<dbReference type="GO" id="GO:0015074">
    <property type="term" value="P:DNA integration"/>
    <property type="evidence" value="ECO:0007669"/>
    <property type="project" value="InterPro"/>
</dbReference>
<name>A0A2G8AV89_9MYCO</name>
<dbReference type="AlphaFoldDB" id="A0A2G8AV89"/>
<dbReference type="GO" id="GO:0003677">
    <property type="term" value="F:DNA binding"/>
    <property type="evidence" value="ECO:0007669"/>
    <property type="project" value="InterPro"/>
</dbReference>
<sequence length="385" mass="43303">MERLPSLTATAEALLEEFRRHADAHGWNPTPRNAAAMTLRILLGWLGAEAPIHESDIRAVGDHRHNAGIRRVLQFLDAHGMVIPDPARQGEAAQRAVDQRIAALPDPIAIELRCWVRVLRGEGRHPHPEFPLATIRSYLNSLRPALATWTEQVTSLREITRDDIHATLNRQPPVTACNLLSALHSLFRALKQERVIFQDPTRGISLPAMRRLPTPIPTDRLRGLIDRADGPMPKLVVALIAIHGLGKQETAQLLLDDLDLPAGRLLVRRDTRHHTVYLDELTHTLANAWLHQRRRLWGRTTNPHLFVSQVTTADATLPPVSHQVMDTIFERLGLAPSQLRRDRILDEASHTADPVHLMRVFDISAKTAMTYVQAAHPERRSTAPR</sequence>
<protein>
    <submittedName>
        <fullName evidence="1">Uncharacterized protein</fullName>
    </submittedName>
</protein>